<feature type="transmembrane region" description="Helical" evidence="2">
    <location>
        <begin position="531"/>
        <end position="554"/>
    </location>
</feature>
<protein>
    <recommendedName>
        <fullName evidence="3">Peptidase S1 domain-containing protein</fullName>
    </recommendedName>
</protein>
<reference evidence="4" key="1">
    <citation type="submission" date="2022-07" db="EMBL/GenBank/DDBJ databases">
        <title>Phylogenomic reconstructions and comparative analyses of Kickxellomycotina fungi.</title>
        <authorList>
            <person name="Reynolds N.K."/>
            <person name="Stajich J.E."/>
            <person name="Barry K."/>
            <person name="Grigoriev I.V."/>
            <person name="Crous P."/>
            <person name="Smith M.E."/>
        </authorList>
    </citation>
    <scope>NUCLEOTIDE SEQUENCE</scope>
    <source>
        <strain evidence="4">NRRL 3115</strain>
    </source>
</reference>
<organism evidence="4 5">
    <name type="scientific">Coemansia spiralis</name>
    <dbReference type="NCBI Taxonomy" id="417178"/>
    <lineage>
        <taxon>Eukaryota</taxon>
        <taxon>Fungi</taxon>
        <taxon>Fungi incertae sedis</taxon>
        <taxon>Zoopagomycota</taxon>
        <taxon>Kickxellomycotina</taxon>
        <taxon>Kickxellomycetes</taxon>
        <taxon>Kickxellales</taxon>
        <taxon>Kickxellaceae</taxon>
        <taxon>Coemansia</taxon>
    </lineage>
</organism>
<dbReference type="GO" id="GO:0006508">
    <property type="term" value="P:proteolysis"/>
    <property type="evidence" value="ECO:0007669"/>
    <property type="project" value="InterPro"/>
</dbReference>
<evidence type="ECO:0000259" key="3">
    <source>
        <dbReference type="PROSITE" id="PS50240"/>
    </source>
</evidence>
<name>A0A9W8G7Y2_9FUNG</name>
<keyword evidence="2" id="KW-1133">Transmembrane helix</keyword>
<dbReference type="InterPro" id="IPR009003">
    <property type="entry name" value="Peptidase_S1_PA"/>
</dbReference>
<dbReference type="AlphaFoldDB" id="A0A9W8G7Y2"/>
<sequence>MVSQSFGIAAASCFNYIDKEIDLSPGYMVVTSTNAQVTTVGQLQVAKASPHPHYDSGTYANNIAVLRLNSNEEIRFTNEISDWLSNWTQYSYVYNSLASTTPYKFNSPIVDTFAPTSDSAVCSEASAVYAQNEQDFICSTFNVTPDSATACAVPFGSVYGGTNSDSAILGAIFSHSAIYGDEGYCGSGPIYNYYTVLRNYIPWINEQYGGQISTYHTANAISYIPASNVSYQMNNPTASINSNYQLVGYVTLDNDKLQRRDTISYISGFLLQDQVLLKSGVEAKPRIGVVAISQVNSNEEVTSTSIVTQTSTEITSSTLTETTTTTLSSTSAATTTAVLSTTTTLTTTSTSVLTLTSVQLSVITVTATNIAPNVIGATNSIVSPIIVSVTDISIMTVGNGQTKTITVTAYNSQSNSGQIITQSMPDITVTVSQTATVTEAAQSVTVTETTTLTPLVMAPTSTLTLTDIDFQTLVSTATSILTTTAIPDIPTLSMIAPTSTSNSIPIVQPTESSSNNKLDSTNTNNKKKPPASLIVAVVVISLLLLGVIIGFFLYRKRKQRELEKQEVLVYNADMQLATKRRVDNWYLERPWNRTIENKEDLPEYMSR</sequence>
<evidence type="ECO:0000313" key="4">
    <source>
        <dbReference type="EMBL" id="KAJ2676496.1"/>
    </source>
</evidence>
<feature type="compositionally biased region" description="Polar residues" evidence="1">
    <location>
        <begin position="503"/>
        <end position="524"/>
    </location>
</feature>
<feature type="domain" description="Peptidase S1" evidence="3">
    <location>
        <begin position="1"/>
        <end position="209"/>
    </location>
</feature>
<evidence type="ECO:0000313" key="5">
    <source>
        <dbReference type="Proteomes" id="UP001151518"/>
    </source>
</evidence>
<feature type="region of interest" description="Disordered" evidence="1">
    <location>
        <begin position="503"/>
        <end position="526"/>
    </location>
</feature>
<dbReference type="InterPro" id="IPR043504">
    <property type="entry name" value="Peptidase_S1_PA_chymotrypsin"/>
</dbReference>
<dbReference type="OrthoDB" id="5565075at2759"/>
<dbReference type="Proteomes" id="UP001151518">
    <property type="component" value="Unassembled WGS sequence"/>
</dbReference>
<keyword evidence="2" id="KW-0812">Transmembrane</keyword>
<gene>
    <name evidence="4" type="ORF">GGI25_003531</name>
</gene>
<comment type="caution">
    <text evidence="4">The sequence shown here is derived from an EMBL/GenBank/DDBJ whole genome shotgun (WGS) entry which is preliminary data.</text>
</comment>
<dbReference type="PROSITE" id="PS50240">
    <property type="entry name" value="TRYPSIN_DOM"/>
    <property type="match status" value="1"/>
</dbReference>
<evidence type="ECO:0000256" key="2">
    <source>
        <dbReference type="SAM" id="Phobius"/>
    </source>
</evidence>
<accession>A0A9W8G7Y2</accession>
<keyword evidence="2" id="KW-0472">Membrane</keyword>
<dbReference type="SUPFAM" id="SSF50494">
    <property type="entry name" value="Trypsin-like serine proteases"/>
    <property type="match status" value="1"/>
</dbReference>
<dbReference type="Gene3D" id="2.40.10.10">
    <property type="entry name" value="Trypsin-like serine proteases"/>
    <property type="match status" value="1"/>
</dbReference>
<dbReference type="InterPro" id="IPR001254">
    <property type="entry name" value="Trypsin_dom"/>
</dbReference>
<dbReference type="EMBL" id="JANBTW010000039">
    <property type="protein sequence ID" value="KAJ2676496.1"/>
    <property type="molecule type" value="Genomic_DNA"/>
</dbReference>
<dbReference type="GO" id="GO:0004252">
    <property type="term" value="F:serine-type endopeptidase activity"/>
    <property type="evidence" value="ECO:0007669"/>
    <property type="project" value="InterPro"/>
</dbReference>
<proteinExistence type="predicted"/>
<evidence type="ECO:0000256" key="1">
    <source>
        <dbReference type="SAM" id="MobiDB-lite"/>
    </source>
</evidence>